<dbReference type="InterPro" id="IPR036097">
    <property type="entry name" value="HisK_dim/P_sf"/>
</dbReference>
<evidence type="ECO:0000256" key="11">
    <source>
        <dbReference type="SAM" id="Phobius"/>
    </source>
</evidence>
<feature type="transmembrane region" description="Helical" evidence="11">
    <location>
        <begin position="228"/>
        <end position="247"/>
    </location>
</feature>
<evidence type="ECO:0000313" key="14">
    <source>
        <dbReference type="EMBL" id="MBB5697781.1"/>
    </source>
</evidence>
<dbReference type="PROSITE" id="PS50109">
    <property type="entry name" value="HIS_KIN"/>
    <property type="match status" value="1"/>
</dbReference>
<keyword evidence="8 11" id="KW-1133">Transmembrane helix</keyword>
<feature type="domain" description="Histidine kinase" evidence="12">
    <location>
        <begin position="311"/>
        <end position="530"/>
    </location>
</feature>
<comment type="caution">
    <text evidence="14">The sequence shown here is derived from an EMBL/GenBank/DDBJ whole genome shotgun (WGS) entry which is preliminary data.</text>
</comment>
<dbReference type="InterPro" id="IPR003594">
    <property type="entry name" value="HATPase_dom"/>
</dbReference>
<dbReference type="Pfam" id="PF13755">
    <property type="entry name" value="Sensor_TM1"/>
    <property type="match status" value="1"/>
</dbReference>
<evidence type="ECO:0000313" key="15">
    <source>
        <dbReference type="Proteomes" id="UP000557739"/>
    </source>
</evidence>
<dbReference type="SUPFAM" id="SSF47384">
    <property type="entry name" value="Homodimeric domain of signal transducing histidine kinase"/>
    <property type="match status" value="1"/>
</dbReference>
<dbReference type="AlphaFoldDB" id="A0A7W9AP15"/>
<organism evidence="14 15">
    <name type="scientific">Sphingomonas yantingensis</name>
    <dbReference type="NCBI Taxonomy" id="1241761"/>
    <lineage>
        <taxon>Bacteria</taxon>
        <taxon>Pseudomonadati</taxon>
        <taxon>Pseudomonadota</taxon>
        <taxon>Alphaproteobacteria</taxon>
        <taxon>Sphingomonadales</taxon>
        <taxon>Sphingomonadaceae</taxon>
        <taxon>Sphingomonas</taxon>
    </lineage>
</organism>
<evidence type="ECO:0000256" key="6">
    <source>
        <dbReference type="ARBA" id="ARBA00022692"/>
    </source>
</evidence>
<dbReference type="InterPro" id="IPR050428">
    <property type="entry name" value="TCS_sensor_his_kinase"/>
</dbReference>
<keyword evidence="9" id="KW-0902">Two-component regulatory system</keyword>
<evidence type="ECO:0000256" key="3">
    <source>
        <dbReference type="ARBA" id="ARBA00012438"/>
    </source>
</evidence>
<evidence type="ECO:0000256" key="9">
    <source>
        <dbReference type="ARBA" id="ARBA00023012"/>
    </source>
</evidence>
<dbReference type="CDD" id="cd00082">
    <property type="entry name" value="HisKA"/>
    <property type="match status" value="1"/>
</dbReference>
<evidence type="ECO:0000256" key="1">
    <source>
        <dbReference type="ARBA" id="ARBA00000085"/>
    </source>
</evidence>
<dbReference type="SMART" id="SM00304">
    <property type="entry name" value="HAMP"/>
    <property type="match status" value="1"/>
</dbReference>
<evidence type="ECO:0000256" key="7">
    <source>
        <dbReference type="ARBA" id="ARBA00022777"/>
    </source>
</evidence>
<evidence type="ECO:0000256" key="8">
    <source>
        <dbReference type="ARBA" id="ARBA00022989"/>
    </source>
</evidence>
<keyword evidence="15" id="KW-1185">Reference proteome</keyword>
<dbReference type="CDD" id="cd06225">
    <property type="entry name" value="HAMP"/>
    <property type="match status" value="1"/>
</dbReference>
<dbReference type="InterPro" id="IPR025919">
    <property type="entry name" value="Stimulus_sens_dom"/>
</dbReference>
<proteinExistence type="predicted"/>
<feature type="transmembrane region" description="Helical" evidence="11">
    <location>
        <begin position="37"/>
        <end position="55"/>
    </location>
</feature>
<dbReference type="PROSITE" id="PS50885">
    <property type="entry name" value="HAMP"/>
    <property type="match status" value="1"/>
</dbReference>
<keyword evidence="5 14" id="KW-0808">Transferase</keyword>
<comment type="catalytic activity">
    <reaction evidence="1">
        <text>ATP + protein L-histidine = ADP + protein N-phospho-L-histidine.</text>
        <dbReference type="EC" id="2.7.13.3"/>
    </reaction>
</comment>
<accession>A0A7W9AP15</accession>
<dbReference type="EC" id="2.7.13.3" evidence="3"/>
<dbReference type="InterPro" id="IPR025908">
    <property type="entry name" value="Sensor_TM1"/>
</dbReference>
<evidence type="ECO:0000259" key="13">
    <source>
        <dbReference type="PROSITE" id="PS50885"/>
    </source>
</evidence>
<sequence length="538" mass="58843">MERAIASPTSEEAALSRSDDTALSLRWSGRISLTPRILAVNSIALAMLAGGFFYLDSYRTRLIDDRLEQASREARLIAQALMATRMSDEEVLVTRLARQTETRIRTYARDGNERSDSRRLGVANFRLRDPDKQPVGQAIGRFLDAGIDTVVGADRAPLYRERPRNRGFRWPDVARAVTTHEAPATLWRAPDRTPVITAAAPLGARGALMTTVNAADITSVVRAERWRLAIVLASVFLASLLLSLFLARTIVRPLRMLARAAVRVRLGRAREVVVPRLPSRRDEIGMLARAVSDMSQALRVRIDATEAFAADVTHELKNPLASLRSAVESLGSVRDPALQAQLLDIVRDDVRRLDRLITEISDASRLDAQLSRAAFEPLDMAAMLGAIVDGRRARDLPRGIRLRLDLPGAEPLVVNADGSRLARVFENLIDNALSFSPDDAVVSVAASDGGPLVTIRVEDEGPGVPDAAREAIFRRFHSIRPEGEAFGAHSGLGLAIARTIVEGHGGTIHVESREDRVSGARFVVRLPRAIGDGNRIEP</sequence>
<evidence type="ECO:0000256" key="10">
    <source>
        <dbReference type="ARBA" id="ARBA00023136"/>
    </source>
</evidence>
<dbReference type="Gene3D" id="6.10.340.10">
    <property type="match status" value="1"/>
</dbReference>
<dbReference type="Pfam" id="PF13756">
    <property type="entry name" value="Stimulus_sens_1"/>
    <property type="match status" value="1"/>
</dbReference>
<dbReference type="PRINTS" id="PR00344">
    <property type="entry name" value="BCTRLSENSOR"/>
</dbReference>
<evidence type="ECO:0000259" key="12">
    <source>
        <dbReference type="PROSITE" id="PS50109"/>
    </source>
</evidence>
<keyword evidence="7 14" id="KW-0418">Kinase</keyword>
<dbReference type="InterPro" id="IPR005467">
    <property type="entry name" value="His_kinase_dom"/>
</dbReference>
<dbReference type="PANTHER" id="PTHR45436:SF5">
    <property type="entry name" value="SENSOR HISTIDINE KINASE TRCS"/>
    <property type="match status" value="1"/>
</dbReference>
<dbReference type="InterPro" id="IPR003661">
    <property type="entry name" value="HisK_dim/P_dom"/>
</dbReference>
<dbReference type="Pfam" id="PF00672">
    <property type="entry name" value="HAMP"/>
    <property type="match status" value="1"/>
</dbReference>
<dbReference type="Proteomes" id="UP000557739">
    <property type="component" value="Unassembled WGS sequence"/>
</dbReference>
<dbReference type="GO" id="GO:0016020">
    <property type="term" value="C:membrane"/>
    <property type="evidence" value="ECO:0007669"/>
    <property type="project" value="UniProtKB-SubCell"/>
</dbReference>
<evidence type="ECO:0000256" key="5">
    <source>
        <dbReference type="ARBA" id="ARBA00022679"/>
    </source>
</evidence>
<dbReference type="InterPro" id="IPR036890">
    <property type="entry name" value="HATPase_C_sf"/>
</dbReference>
<reference evidence="14 15" key="1">
    <citation type="submission" date="2020-08" db="EMBL/GenBank/DDBJ databases">
        <title>Genomic Encyclopedia of Type Strains, Phase IV (KMG-IV): sequencing the most valuable type-strain genomes for metagenomic binning, comparative biology and taxonomic classification.</title>
        <authorList>
            <person name="Goeker M."/>
        </authorList>
    </citation>
    <scope>NUCLEOTIDE SEQUENCE [LARGE SCALE GENOMIC DNA]</scope>
    <source>
        <strain evidence="14 15">DSM 27244</strain>
    </source>
</reference>
<dbReference type="EMBL" id="JACIJJ010000001">
    <property type="protein sequence ID" value="MBB5697781.1"/>
    <property type="molecule type" value="Genomic_DNA"/>
</dbReference>
<evidence type="ECO:0000256" key="2">
    <source>
        <dbReference type="ARBA" id="ARBA00004370"/>
    </source>
</evidence>
<dbReference type="GO" id="GO:0000155">
    <property type="term" value="F:phosphorelay sensor kinase activity"/>
    <property type="evidence" value="ECO:0007669"/>
    <property type="project" value="InterPro"/>
</dbReference>
<keyword evidence="10 11" id="KW-0472">Membrane</keyword>
<dbReference type="Pfam" id="PF00512">
    <property type="entry name" value="HisKA"/>
    <property type="match status" value="1"/>
</dbReference>
<feature type="domain" description="HAMP" evidence="13">
    <location>
        <begin position="248"/>
        <end position="303"/>
    </location>
</feature>
<dbReference type="Gene3D" id="1.10.287.130">
    <property type="match status" value="1"/>
</dbReference>
<dbReference type="SMART" id="SM00387">
    <property type="entry name" value="HATPase_c"/>
    <property type="match status" value="1"/>
</dbReference>
<dbReference type="SMART" id="SM00388">
    <property type="entry name" value="HisKA"/>
    <property type="match status" value="1"/>
</dbReference>
<keyword evidence="6 11" id="KW-0812">Transmembrane</keyword>
<dbReference type="Pfam" id="PF02518">
    <property type="entry name" value="HATPase_c"/>
    <property type="match status" value="1"/>
</dbReference>
<dbReference type="PANTHER" id="PTHR45436">
    <property type="entry name" value="SENSOR HISTIDINE KINASE YKOH"/>
    <property type="match status" value="1"/>
</dbReference>
<evidence type="ECO:0000256" key="4">
    <source>
        <dbReference type="ARBA" id="ARBA00022553"/>
    </source>
</evidence>
<dbReference type="SUPFAM" id="SSF55874">
    <property type="entry name" value="ATPase domain of HSP90 chaperone/DNA topoisomerase II/histidine kinase"/>
    <property type="match status" value="1"/>
</dbReference>
<comment type="subcellular location">
    <subcellularLocation>
        <location evidence="2">Membrane</location>
    </subcellularLocation>
</comment>
<dbReference type="Gene3D" id="3.30.565.10">
    <property type="entry name" value="Histidine kinase-like ATPase, C-terminal domain"/>
    <property type="match status" value="1"/>
</dbReference>
<dbReference type="SUPFAM" id="SSF158472">
    <property type="entry name" value="HAMP domain-like"/>
    <property type="match status" value="1"/>
</dbReference>
<keyword evidence="4" id="KW-0597">Phosphoprotein</keyword>
<dbReference type="InterPro" id="IPR004358">
    <property type="entry name" value="Sig_transdc_His_kin-like_C"/>
</dbReference>
<gene>
    <name evidence="14" type="ORF">FHR19_001106</name>
</gene>
<dbReference type="InterPro" id="IPR003660">
    <property type="entry name" value="HAMP_dom"/>
</dbReference>
<protein>
    <recommendedName>
        <fullName evidence="3">histidine kinase</fullName>
        <ecNumber evidence="3">2.7.13.3</ecNumber>
    </recommendedName>
</protein>
<dbReference type="RefSeq" id="WP_184025355.1">
    <property type="nucleotide sequence ID" value="NZ_JACIJJ010000001.1"/>
</dbReference>
<name>A0A7W9AP15_9SPHN</name>